<dbReference type="EMBL" id="CP012333">
    <property type="protein sequence ID" value="AKU94975.1"/>
    <property type="molecule type" value="Genomic_DNA"/>
</dbReference>
<feature type="region of interest" description="Disordered" evidence="1">
    <location>
        <begin position="61"/>
        <end position="90"/>
    </location>
</feature>
<dbReference type="Pfam" id="PF10979">
    <property type="entry name" value="DUF2786"/>
    <property type="match status" value="1"/>
</dbReference>
<feature type="domain" description="DUF2786" evidence="2">
    <location>
        <begin position="4"/>
        <end position="33"/>
    </location>
</feature>
<gene>
    <name evidence="3" type="ORF">AKJ09_01639</name>
</gene>
<dbReference type="KEGG" id="llu:AKJ09_01639"/>
<dbReference type="RefSeq" id="WP_169927350.1">
    <property type="nucleotide sequence ID" value="NZ_CP012333.1"/>
</dbReference>
<organism evidence="3 4">
    <name type="scientific">Labilithrix luteola</name>
    <dbReference type="NCBI Taxonomy" id="1391654"/>
    <lineage>
        <taxon>Bacteria</taxon>
        <taxon>Pseudomonadati</taxon>
        <taxon>Myxococcota</taxon>
        <taxon>Polyangia</taxon>
        <taxon>Polyangiales</taxon>
        <taxon>Labilitrichaceae</taxon>
        <taxon>Labilithrix</taxon>
    </lineage>
</organism>
<sequence length="140" mass="15370">MSNIDRIKKLIALSGSANEHEARSAAYLACKLIREGAYEVVDATTTNPVDPWDELFRSAAWSSRARRPQPRESRQPPPEARPVRRVPSEIGSARRSGLCAVCREAFEEGSDVAFPILADDANLGAAHADCRSRWSVPVDP</sequence>
<evidence type="ECO:0000259" key="2">
    <source>
        <dbReference type="Pfam" id="PF10979"/>
    </source>
</evidence>
<proteinExistence type="predicted"/>
<protein>
    <recommendedName>
        <fullName evidence="2">DUF2786 domain-containing protein</fullName>
    </recommendedName>
</protein>
<name>A0A0K1PN58_9BACT</name>
<accession>A0A0K1PN58</accession>
<evidence type="ECO:0000313" key="3">
    <source>
        <dbReference type="EMBL" id="AKU94975.1"/>
    </source>
</evidence>
<dbReference type="InterPro" id="IPR024498">
    <property type="entry name" value="DUF2786"/>
</dbReference>
<evidence type="ECO:0000313" key="4">
    <source>
        <dbReference type="Proteomes" id="UP000064967"/>
    </source>
</evidence>
<evidence type="ECO:0000256" key="1">
    <source>
        <dbReference type="SAM" id="MobiDB-lite"/>
    </source>
</evidence>
<dbReference type="STRING" id="1391654.AKJ09_01639"/>
<reference evidence="3 4" key="1">
    <citation type="submission" date="2015-08" db="EMBL/GenBank/DDBJ databases">
        <authorList>
            <person name="Babu N.S."/>
            <person name="Beckwith C.J."/>
            <person name="Beseler K.G."/>
            <person name="Brison A."/>
            <person name="Carone J.V."/>
            <person name="Caskin T.P."/>
            <person name="Diamond M."/>
            <person name="Durham M.E."/>
            <person name="Foxe J.M."/>
            <person name="Go M."/>
            <person name="Henderson B.A."/>
            <person name="Jones I.B."/>
            <person name="McGettigan J.A."/>
            <person name="Micheletti S.J."/>
            <person name="Nasrallah M.E."/>
            <person name="Ortiz D."/>
            <person name="Piller C.R."/>
            <person name="Privatt S.R."/>
            <person name="Schneider S.L."/>
            <person name="Sharp S."/>
            <person name="Smith T.C."/>
            <person name="Stanton J.D."/>
            <person name="Ullery H.E."/>
            <person name="Wilson R.J."/>
            <person name="Serrano M.G."/>
            <person name="Buck G."/>
            <person name="Lee V."/>
            <person name="Wang Y."/>
            <person name="Carvalho R."/>
            <person name="Voegtly L."/>
            <person name="Shi R."/>
            <person name="Duckworth R."/>
            <person name="Johnson A."/>
            <person name="Loviza R."/>
            <person name="Walstead R."/>
            <person name="Shah Z."/>
            <person name="Kiflezghi M."/>
            <person name="Wade K."/>
            <person name="Ball S.L."/>
            <person name="Bradley K.W."/>
            <person name="Asai D.J."/>
            <person name="Bowman C.A."/>
            <person name="Russell D.A."/>
            <person name="Pope W.H."/>
            <person name="Jacobs-Sera D."/>
            <person name="Hendrix R.W."/>
            <person name="Hatfull G.F."/>
        </authorList>
    </citation>
    <scope>NUCLEOTIDE SEQUENCE [LARGE SCALE GENOMIC DNA]</scope>
    <source>
        <strain evidence="3 4">DSM 27648</strain>
    </source>
</reference>
<dbReference type="Proteomes" id="UP000064967">
    <property type="component" value="Chromosome"/>
</dbReference>
<keyword evidence="4" id="KW-1185">Reference proteome</keyword>
<dbReference type="AlphaFoldDB" id="A0A0K1PN58"/>